<dbReference type="EMBL" id="FTOT01000001">
    <property type="protein sequence ID" value="SIS58822.1"/>
    <property type="molecule type" value="Genomic_DNA"/>
</dbReference>
<evidence type="ECO:0000259" key="4">
    <source>
        <dbReference type="Pfam" id="PF01464"/>
    </source>
</evidence>
<accession>A0A1N7KB82</accession>
<comment type="similarity">
    <text evidence="2">Belongs to the virb1 family.</text>
</comment>
<evidence type="ECO:0000313" key="6">
    <source>
        <dbReference type="Proteomes" id="UP000186141"/>
    </source>
</evidence>
<feature type="transmembrane region" description="Helical" evidence="3">
    <location>
        <begin position="59"/>
        <end position="78"/>
    </location>
</feature>
<keyword evidence="3" id="KW-0812">Transmembrane</keyword>
<comment type="similarity">
    <text evidence="1">Belongs to the transglycosylase Slt family.</text>
</comment>
<dbReference type="Gene3D" id="1.10.530.10">
    <property type="match status" value="1"/>
</dbReference>
<dbReference type="AlphaFoldDB" id="A0A1N7KB82"/>
<evidence type="ECO:0000256" key="3">
    <source>
        <dbReference type="SAM" id="Phobius"/>
    </source>
</evidence>
<dbReference type="CDD" id="cd00254">
    <property type="entry name" value="LT-like"/>
    <property type="match status" value="1"/>
</dbReference>
<evidence type="ECO:0000256" key="1">
    <source>
        <dbReference type="ARBA" id="ARBA00007734"/>
    </source>
</evidence>
<keyword evidence="3" id="KW-0472">Membrane</keyword>
<organism evidence="5 6">
    <name type="scientific">Gemmobacter megaterium</name>
    <dbReference type="NCBI Taxonomy" id="1086013"/>
    <lineage>
        <taxon>Bacteria</taxon>
        <taxon>Pseudomonadati</taxon>
        <taxon>Pseudomonadota</taxon>
        <taxon>Alphaproteobacteria</taxon>
        <taxon>Rhodobacterales</taxon>
        <taxon>Paracoccaceae</taxon>
        <taxon>Gemmobacter</taxon>
    </lineage>
</organism>
<sequence length="259" mass="27585">MRFPFRCGRVSPACWRRYIPVALCPQSAVSRLRVSGVAKRVKSAIVRAGTIAGDGTMRVILLVAAIAGVGFGSGAAMAQGLKPGTAAKGREAQFAQQKKLLDTRLSKQYANSVSLTPNAKKKSVTTSTSGMIPRYAGRYKGEFLTTARAAAQRHGIPEDLFLRLVQQESGFNPTAVSPKGATGLAQLMPDTARGLGVDINDPHQNLDGGARYLKQMYARFGNWRHALAAYNAGPEAVAKHSGIPPYAETQAYVVAILGN</sequence>
<reference evidence="5 6" key="1">
    <citation type="submission" date="2017-01" db="EMBL/GenBank/DDBJ databases">
        <authorList>
            <person name="Mah S.A."/>
            <person name="Swanson W.J."/>
            <person name="Moy G.W."/>
            <person name="Vacquier V.D."/>
        </authorList>
    </citation>
    <scope>NUCLEOTIDE SEQUENCE [LARGE SCALE GENOMIC DNA]</scope>
    <source>
        <strain evidence="5 6">DSM 26375</strain>
    </source>
</reference>
<dbReference type="Proteomes" id="UP000186141">
    <property type="component" value="Unassembled WGS sequence"/>
</dbReference>
<dbReference type="SUPFAM" id="SSF53955">
    <property type="entry name" value="Lysozyme-like"/>
    <property type="match status" value="1"/>
</dbReference>
<dbReference type="Pfam" id="PF01464">
    <property type="entry name" value="SLT"/>
    <property type="match status" value="1"/>
</dbReference>
<dbReference type="PANTHER" id="PTHR37423:SF2">
    <property type="entry name" value="MEMBRANE-BOUND LYTIC MUREIN TRANSGLYCOSYLASE C"/>
    <property type="match status" value="1"/>
</dbReference>
<dbReference type="STRING" id="1086013.SAMN05421774_101319"/>
<dbReference type="PANTHER" id="PTHR37423">
    <property type="entry name" value="SOLUBLE LYTIC MUREIN TRANSGLYCOSYLASE-RELATED"/>
    <property type="match status" value="1"/>
</dbReference>
<proteinExistence type="inferred from homology"/>
<evidence type="ECO:0000313" key="5">
    <source>
        <dbReference type="EMBL" id="SIS58822.1"/>
    </source>
</evidence>
<evidence type="ECO:0000256" key="2">
    <source>
        <dbReference type="ARBA" id="ARBA00009387"/>
    </source>
</evidence>
<dbReference type="InterPro" id="IPR008258">
    <property type="entry name" value="Transglycosylase_SLT_dom_1"/>
</dbReference>
<protein>
    <submittedName>
        <fullName evidence="5">Transglycosylase SLT domain-containing protein</fullName>
    </submittedName>
</protein>
<gene>
    <name evidence="5" type="ORF">SAMN05421774_101319</name>
</gene>
<keyword evidence="3" id="KW-1133">Transmembrane helix</keyword>
<name>A0A1N7KB82_9RHOB</name>
<dbReference type="InterPro" id="IPR023346">
    <property type="entry name" value="Lysozyme-like_dom_sf"/>
</dbReference>
<feature type="domain" description="Transglycosylase SLT" evidence="4">
    <location>
        <begin position="147"/>
        <end position="242"/>
    </location>
</feature>
<keyword evidence="6" id="KW-1185">Reference proteome</keyword>